<dbReference type="PROSITE" id="PS01125">
    <property type="entry name" value="ROK"/>
    <property type="match status" value="1"/>
</dbReference>
<name>A0A8T7LTW4_9CHLR</name>
<dbReference type="InterPro" id="IPR000600">
    <property type="entry name" value="ROK"/>
</dbReference>
<reference evidence="2 3" key="1">
    <citation type="submission" date="2020-06" db="EMBL/GenBank/DDBJ databases">
        <title>Anoxygenic phototrophic Chloroflexota member uses a Type I reaction center.</title>
        <authorList>
            <person name="Tsuji J.M."/>
            <person name="Shaw N.A."/>
            <person name="Nagashima S."/>
            <person name="Venkiteswaran J."/>
            <person name="Schiff S.L."/>
            <person name="Hanada S."/>
            <person name="Tank M."/>
            <person name="Neufeld J.D."/>
        </authorList>
    </citation>
    <scope>NUCLEOTIDE SEQUENCE [LARGE SCALE GENOMIC DNA]</scope>
    <source>
        <strain evidence="2">L227-S17</strain>
    </source>
</reference>
<dbReference type="PANTHER" id="PTHR18964:SF149">
    <property type="entry name" value="BIFUNCTIONAL UDP-N-ACETYLGLUCOSAMINE 2-EPIMERASE_N-ACETYLMANNOSAMINE KINASE"/>
    <property type="match status" value="1"/>
</dbReference>
<evidence type="ECO:0000313" key="2">
    <source>
        <dbReference type="EMBL" id="NWJ44277.1"/>
    </source>
</evidence>
<dbReference type="Proteomes" id="UP000521676">
    <property type="component" value="Unassembled WGS sequence"/>
</dbReference>
<dbReference type="EMBL" id="JACATZ010000001">
    <property type="protein sequence ID" value="NWJ44277.1"/>
    <property type="molecule type" value="Genomic_DNA"/>
</dbReference>
<dbReference type="InterPro" id="IPR049874">
    <property type="entry name" value="ROK_cs"/>
</dbReference>
<gene>
    <name evidence="2" type="ORF">HXX08_00215</name>
</gene>
<dbReference type="SUPFAM" id="SSF53067">
    <property type="entry name" value="Actin-like ATPase domain"/>
    <property type="match status" value="1"/>
</dbReference>
<comment type="similarity">
    <text evidence="1">Belongs to the ROK (NagC/XylR) family.</text>
</comment>
<proteinExistence type="inferred from homology"/>
<comment type="caution">
    <text evidence="2">The sequence shown here is derived from an EMBL/GenBank/DDBJ whole genome shotgun (WGS) entry which is preliminary data.</text>
</comment>
<evidence type="ECO:0000313" key="3">
    <source>
        <dbReference type="Proteomes" id="UP000521676"/>
    </source>
</evidence>
<dbReference type="Pfam" id="PF00480">
    <property type="entry name" value="ROK"/>
    <property type="match status" value="1"/>
</dbReference>
<organism evidence="2 3">
    <name type="scientific">Candidatus Chlorohelix allophototropha</name>
    <dbReference type="NCBI Taxonomy" id="3003348"/>
    <lineage>
        <taxon>Bacteria</taxon>
        <taxon>Bacillati</taxon>
        <taxon>Chloroflexota</taxon>
        <taxon>Chloroflexia</taxon>
        <taxon>Candidatus Chloroheliales</taxon>
        <taxon>Candidatus Chloroheliaceae</taxon>
        <taxon>Candidatus Chlorohelix</taxon>
    </lineage>
</organism>
<accession>A0A8T7LTW4</accession>
<dbReference type="Gene3D" id="3.30.420.40">
    <property type="match status" value="2"/>
</dbReference>
<dbReference type="AlphaFoldDB" id="A0A8T7LTW4"/>
<dbReference type="CDD" id="cd23763">
    <property type="entry name" value="ASKHA_ATPase_ROK"/>
    <property type="match status" value="1"/>
</dbReference>
<protein>
    <submittedName>
        <fullName evidence="2">ROK family protein</fullName>
    </submittedName>
</protein>
<dbReference type="PANTHER" id="PTHR18964">
    <property type="entry name" value="ROK (REPRESSOR, ORF, KINASE) FAMILY"/>
    <property type="match status" value="1"/>
</dbReference>
<dbReference type="InterPro" id="IPR043129">
    <property type="entry name" value="ATPase_NBD"/>
</dbReference>
<sequence length="319" mass="33414">MSMHVLGIDIGGTKIAAGVVSSSGELLSFLNQPTPTVHNSEQLYEAIVALANNAIVNAQLTQPIMAVGAGCGGPMLFEKGLFSPFLIPAWRDFPLLARLKESFGMRVQVDNDAKAFALGETLFGAGRGGNCVLGMVVSTGIGGGLVVNGRLFDGANRNGGHIGHTPVFTKGPRCHCGSRGCLTAYASGTALAERARRAIRRGLKSSLSQLPLLEITGARINEAALRGDTLSLKLIRDTAFALARGISSAAVILDLDRVVLGGGLTLMGDLLFEPLIIELERRTRLSFLEKLEVRRAALGEKAGVIGAAALCLQTGVNLD</sequence>
<evidence type="ECO:0000256" key="1">
    <source>
        <dbReference type="ARBA" id="ARBA00006479"/>
    </source>
</evidence>